<dbReference type="Gene3D" id="2.60.120.260">
    <property type="entry name" value="Galactose-binding domain-like"/>
    <property type="match status" value="1"/>
</dbReference>
<keyword evidence="2" id="KW-0732">Signal</keyword>
<feature type="compositionally biased region" description="Acidic residues" evidence="1">
    <location>
        <begin position="45"/>
        <end position="66"/>
    </location>
</feature>
<organism evidence="3 4">
    <name type="scientific">Ancrocorticia populi</name>
    <dbReference type="NCBI Taxonomy" id="2175228"/>
    <lineage>
        <taxon>Bacteria</taxon>
        <taxon>Bacillati</taxon>
        <taxon>Actinomycetota</taxon>
        <taxon>Actinomycetes</taxon>
        <taxon>Actinomycetales</taxon>
        <taxon>Actinomycetaceae</taxon>
        <taxon>Ancrocorticia</taxon>
    </lineage>
</organism>
<name>A0A2V1K804_9ACTO</name>
<dbReference type="InterPro" id="IPR008979">
    <property type="entry name" value="Galactose-bd-like_sf"/>
</dbReference>
<comment type="caution">
    <text evidence="3">The sequence shown here is derived from an EMBL/GenBank/DDBJ whole genome shotgun (WGS) entry which is preliminary data.</text>
</comment>
<feature type="region of interest" description="Disordered" evidence="1">
    <location>
        <begin position="26"/>
        <end position="66"/>
    </location>
</feature>
<proteinExistence type="predicted"/>
<evidence type="ECO:0000313" key="3">
    <source>
        <dbReference type="EMBL" id="PWF26862.1"/>
    </source>
</evidence>
<accession>A0A2V1K804</accession>
<dbReference type="Proteomes" id="UP000245283">
    <property type="component" value="Unassembled WGS sequence"/>
</dbReference>
<protein>
    <recommendedName>
        <fullName evidence="5">F5/8 type C domain-containing protein</fullName>
    </recommendedName>
</protein>
<keyword evidence="4" id="KW-1185">Reference proteome</keyword>
<evidence type="ECO:0000256" key="1">
    <source>
        <dbReference type="SAM" id="MobiDB-lite"/>
    </source>
</evidence>
<dbReference type="AlphaFoldDB" id="A0A2V1K804"/>
<evidence type="ECO:0008006" key="5">
    <source>
        <dbReference type="Google" id="ProtNLM"/>
    </source>
</evidence>
<feature type="chain" id="PRO_5038355697" description="F5/8 type C domain-containing protein" evidence="2">
    <location>
        <begin position="18"/>
        <end position="211"/>
    </location>
</feature>
<evidence type="ECO:0000256" key="2">
    <source>
        <dbReference type="SAM" id="SignalP"/>
    </source>
</evidence>
<evidence type="ECO:0000313" key="4">
    <source>
        <dbReference type="Proteomes" id="UP000245283"/>
    </source>
</evidence>
<dbReference type="EMBL" id="QETB01000001">
    <property type="protein sequence ID" value="PWF26862.1"/>
    <property type="molecule type" value="Genomic_DNA"/>
</dbReference>
<feature type="signal peptide" evidence="2">
    <location>
        <begin position="1"/>
        <end position="17"/>
    </location>
</feature>
<sequence>MFTIGTAILVAIAFIWAAATLFNPTTTPETKAPVLTPTPTAEATPEPEETTPEPTEEPTEDYPDPEIDTVALLNPEAAALDPSNVGEQDSPATIGNAYDGNESTVWRSWWYSNADFVGKSGLGLAIALDEETEVSEVTLAVNGSGGNVQWRDTSDDSPTEGDVLAEGSMSSETNLKADEPAVTDTIVLWFNELPTDDEGNYRISISEISVK</sequence>
<dbReference type="SUPFAM" id="SSF49785">
    <property type="entry name" value="Galactose-binding domain-like"/>
    <property type="match status" value="1"/>
</dbReference>
<reference evidence="4" key="1">
    <citation type="submission" date="2018-05" db="EMBL/GenBank/DDBJ databases">
        <authorList>
            <person name="Li Y."/>
        </authorList>
    </citation>
    <scope>NUCLEOTIDE SEQUENCE [LARGE SCALE GENOMIC DNA]</scope>
    <source>
        <strain evidence="4">sk1b4</strain>
    </source>
</reference>
<gene>
    <name evidence="3" type="ORF">DD236_00080</name>
</gene>